<gene>
    <name evidence="3" type="primary">dacB</name>
    <name evidence="3" type="ORF">GCM10025770_38910</name>
</gene>
<keyword evidence="3" id="KW-0645">Protease</keyword>
<dbReference type="SUPFAM" id="SSF56601">
    <property type="entry name" value="beta-lactamase/transpeptidase-like"/>
    <property type="match status" value="1"/>
</dbReference>
<evidence type="ECO:0000256" key="2">
    <source>
        <dbReference type="ARBA" id="ARBA00022801"/>
    </source>
</evidence>
<dbReference type="NCBIfam" id="TIGR00666">
    <property type="entry name" value="PBP4"/>
    <property type="match status" value="1"/>
</dbReference>
<dbReference type="Pfam" id="PF02113">
    <property type="entry name" value="Peptidase_S13"/>
    <property type="match status" value="1"/>
</dbReference>
<dbReference type="PRINTS" id="PR00922">
    <property type="entry name" value="DADACBPTASE3"/>
</dbReference>
<dbReference type="Gene3D" id="3.50.80.20">
    <property type="entry name" value="D-Ala-D-Ala carboxypeptidase C, peptidase S13"/>
    <property type="match status" value="1"/>
</dbReference>
<dbReference type="PANTHER" id="PTHR30023">
    <property type="entry name" value="D-ALANYL-D-ALANINE CARBOXYPEPTIDASE"/>
    <property type="match status" value="1"/>
</dbReference>
<keyword evidence="3" id="KW-0121">Carboxypeptidase</keyword>
<dbReference type="Proteomes" id="UP001500547">
    <property type="component" value="Unassembled WGS sequence"/>
</dbReference>
<name>A0ABP9R7T3_9RHOO</name>
<comment type="caution">
    <text evidence="3">The sequence shown here is derived from an EMBL/GenBank/DDBJ whole genome shotgun (WGS) entry which is preliminary data.</text>
</comment>
<keyword evidence="4" id="KW-1185">Reference proteome</keyword>
<evidence type="ECO:0000256" key="1">
    <source>
        <dbReference type="ARBA" id="ARBA00006096"/>
    </source>
</evidence>
<proteinExistence type="inferred from homology"/>
<comment type="similarity">
    <text evidence="1">Belongs to the peptidase S13 family.</text>
</comment>
<dbReference type="EMBL" id="BAABLD010000017">
    <property type="protein sequence ID" value="GAA5172538.1"/>
    <property type="molecule type" value="Genomic_DNA"/>
</dbReference>
<dbReference type="Gene3D" id="3.40.710.10">
    <property type="entry name" value="DD-peptidase/beta-lactamase superfamily"/>
    <property type="match status" value="1"/>
</dbReference>
<dbReference type="GO" id="GO:0004180">
    <property type="term" value="F:carboxypeptidase activity"/>
    <property type="evidence" value="ECO:0007669"/>
    <property type="project" value="UniProtKB-KW"/>
</dbReference>
<sequence length="512" mass="54633">MREGQHIKESSFPRMRESSDFVSANQRRWIPAFAGMTALLRGALFICCLGPVSATAALPETLAQALKNAGIAPANVALWVAPANGGAPSLQHNVDEAFNPASVMKLVTSSAAIELLGPGYTWRTEALLRGPLQGGVLQGDLVLRGGGDPALTWDRFGSFLRDLRARGLREIRGNVLLDRSLFAPIVQDNFDDQPQRAYNAAPDALLVNFKAISVRLTPAAARQPIAAVSLVPLAPFNIDNQLVASSGGCGDWRGQIQSELLSQGEGFVLRLAGSMPASCGERVLNLAAHDGPRLAASVFRALWAELGGRLDGTVREGTTPPDATPFANWQSPTLVEVLRDINKYSNNVMARHLLLTLGRSDTQAQGLTPQMGVQRIRDWLANRQTALPGLVLENGSGLSRHERISAAGLGNLLQSMWQSPRMPDLVATLPIAGEDGTARRRFSGQPSAGRAYLKTGSLNDVMSTAGYVQDARGQWQVVVLMITGPRAEAGEAATLAALRVVAEAAPATSRLR</sequence>
<dbReference type="InterPro" id="IPR012338">
    <property type="entry name" value="Beta-lactam/transpept-like"/>
</dbReference>
<accession>A0ABP9R7T3</accession>
<dbReference type="PANTHER" id="PTHR30023:SF0">
    <property type="entry name" value="PENICILLIN-SENSITIVE CARBOXYPEPTIDASE A"/>
    <property type="match status" value="1"/>
</dbReference>
<protein>
    <submittedName>
        <fullName evidence="3">D-alanyl-D-alanine carboxypeptidase/D-alanyl-D-alanine-endopeptidase</fullName>
    </submittedName>
</protein>
<evidence type="ECO:0000313" key="3">
    <source>
        <dbReference type="EMBL" id="GAA5172538.1"/>
    </source>
</evidence>
<evidence type="ECO:0000313" key="4">
    <source>
        <dbReference type="Proteomes" id="UP001500547"/>
    </source>
</evidence>
<keyword evidence="2" id="KW-0378">Hydrolase</keyword>
<dbReference type="InterPro" id="IPR000667">
    <property type="entry name" value="Peptidase_S13"/>
</dbReference>
<reference evidence="4" key="1">
    <citation type="journal article" date="2019" name="Int. J. Syst. Evol. Microbiol.">
        <title>The Global Catalogue of Microorganisms (GCM) 10K type strain sequencing project: providing services to taxonomists for standard genome sequencing and annotation.</title>
        <authorList>
            <consortium name="The Broad Institute Genomics Platform"/>
            <consortium name="The Broad Institute Genome Sequencing Center for Infectious Disease"/>
            <person name="Wu L."/>
            <person name="Ma J."/>
        </authorList>
    </citation>
    <scope>NUCLEOTIDE SEQUENCE [LARGE SCALE GENOMIC DNA]</scope>
    <source>
        <strain evidence="4">JCM 18715</strain>
    </source>
</reference>
<organism evidence="3 4">
    <name type="scientific">Viridibacterium curvum</name>
    <dbReference type="NCBI Taxonomy" id="1101404"/>
    <lineage>
        <taxon>Bacteria</taxon>
        <taxon>Pseudomonadati</taxon>
        <taxon>Pseudomonadota</taxon>
        <taxon>Betaproteobacteria</taxon>
        <taxon>Rhodocyclales</taxon>
        <taxon>Rhodocyclaceae</taxon>
        <taxon>Viridibacterium</taxon>
    </lineage>
</organism>